<organism evidence="1">
    <name type="scientific">Brassica campestris</name>
    <name type="common">Field mustard</name>
    <dbReference type="NCBI Taxonomy" id="3711"/>
    <lineage>
        <taxon>Eukaryota</taxon>
        <taxon>Viridiplantae</taxon>
        <taxon>Streptophyta</taxon>
        <taxon>Embryophyta</taxon>
        <taxon>Tracheophyta</taxon>
        <taxon>Spermatophyta</taxon>
        <taxon>Magnoliopsida</taxon>
        <taxon>eudicotyledons</taxon>
        <taxon>Gunneridae</taxon>
        <taxon>Pentapetalae</taxon>
        <taxon>rosids</taxon>
        <taxon>malvids</taxon>
        <taxon>Brassicales</taxon>
        <taxon>Brassicaceae</taxon>
        <taxon>Brassiceae</taxon>
        <taxon>Brassica</taxon>
    </lineage>
</organism>
<reference evidence="1" key="1">
    <citation type="submission" date="2018-11" db="EMBL/GenBank/DDBJ databases">
        <authorList>
            <consortium name="Genoscope - CEA"/>
            <person name="William W."/>
        </authorList>
    </citation>
    <scope>NUCLEOTIDE SEQUENCE</scope>
</reference>
<dbReference type="EMBL" id="LR031568">
    <property type="protein sequence ID" value="VDC60933.1"/>
    <property type="molecule type" value="Genomic_DNA"/>
</dbReference>
<dbReference type="AlphaFoldDB" id="A0A3P5YHU0"/>
<evidence type="ECO:0000313" key="1">
    <source>
        <dbReference type="EMBL" id="VDC60933.1"/>
    </source>
</evidence>
<protein>
    <submittedName>
        <fullName evidence="1">Uncharacterized protein</fullName>
    </submittedName>
</protein>
<proteinExistence type="predicted"/>
<gene>
    <name evidence="1" type="ORF">BRAA09T38544Z</name>
</gene>
<accession>A0A3P5YHU0</accession>
<sequence>MEGSSKKMMKRPIEEVSGCDALKVSIRGRRKLWYITGLFFVCPTNTGYRE</sequence>
<name>A0A3P5YHU0_BRACM</name>